<keyword evidence="2" id="KW-1185">Reference proteome</keyword>
<proteinExistence type="predicted"/>
<dbReference type="Proteomes" id="UP001597417">
    <property type="component" value="Unassembled WGS sequence"/>
</dbReference>
<dbReference type="RefSeq" id="WP_378263143.1">
    <property type="nucleotide sequence ID" value="NZ_JBHUKR010000006.1"/>
</dbReference>
<organism evidence="1 2">
    <name type="scientific">Amycolatopsis pigmentata</name>
    <dbReference type="NCBI Taxonomy" id="450801"/>
    <lineage>
        <taxon>Bacteria</taxon>
        <taxon>Bacillati</taxon>
        <taxon>Actinomycetota</taxon>
        <taxon>Actinomycetes</taxon>
        <taxon>Pseudonocardiales</taxon>
        <taxon>Pseudonocardiaceae</taxon>
        <taxon>Amycolatopsis</taxon>
    </lineage>
</organism>
<protein>
    <recommendedName>
        <fullName evidence="3">Transposase</fullName>
    </recommendedName>
</protein>
<evidence type="ECO:0000313" key="2">
    <source>
        <dbReference type="Proteomes" id="UP001597417"/>
    </source>
</evidence>
<dbReference type="EMBL" id="JBHUKR010000006">
    <property type="protein sequence ID" value="MFD2416395.1"/>
    <property type="molecule type" value="Genomic_DNA"/>
</dbReference>
<comment type="caution">
    <text evidence="1">The sequence shown here is derived from an EMBL/GenBank/DDBJ whole genome shotgun (WGS) entry which is preliminary data.</text>
</comment>
<evidence type="ECO:0000313" key="1">
    <source>
        <dbReference type="EMBL" id="MFD2416395.1"/>
    </source>
</evidence>
<evidence type="ECO:0008006" key="3">
    <source>
        <dbReference type="Google" id="ProtNLM"/>
    </source>
</evidence>
<gene>
    <name evidence="1" type="ORF">ACFSXZ_08635</name>
</gene>
<accession>A0ABW5FQI2</accession>
<reference evidence="2" key="1">
    <citation type="journal article" date="2019" name="Int. J. Syst. Evol. Microbiol.">
        <title>The Global Catalogue of Microorganisms (GCM) 10K type strain sequencing project: providing services to taxonomists for standard genome sequencing and annotation.</title>
        <authorList>
            <consortium name="The Broad Institute Genomics Platform"/>
            <consortium name="The Broad Institute Genome Sequencing Center for Infectious Disease"/>
            <person name="Wu L."/>
            <person name="Ma J."/>
        </authorList>
    </citation>
    <scope>NUCLEOTIDE SEQUENCE [LARGE SCALE GENOMIC DNA]</scope>
    <source>
        <strain evidence="2">CGMCC 4.7645</strain>
    </source>
</reference>
<sequence>MTLARHSSPPPSARFTEARAAEELHTTIQNARAARTVADHATDAKDCWRLLEMLGLDPASSKRG</sequence>
<name>A0ABW5FQI2_9PSEU</name>